<reference evidence="2 3" key="1">
    <citation type="submission" date="2016-01" db="EMBL/GenBank/DDBJ databases">
        <title>The new phylogeny of the genus Mycobacterium.</title>
        <authorList>
            <person name="Tarcisio F."/>
            <person name="Conor M."/>
            <person name="Antonella G."/>
            <person name="Elisabetta G."/>
            <person name="Giulia F.S."/>
            <person name="Sara T."/>
            <person name="Anna F."/>
            <person name="Clotilde B."/>
            <person name="Roberto B."/>
            <person name="Veronica D.S."/>
            <person name="Fabio R."/>
            <person name="Monica P."/>
            <person name="Olivier J."/>
            <person name="Enrico T."/>
            <person name="Nicola S."/>
        </authorList>
    </citation>
    <scope>NUCLEOTIDE SEQUENCE [LARGE SCALE GENOMIC DNA]</scope>
    <source>
        <strain evidence="2 3">DSM 45166</strain>
    </source>
</reference>
<comment type="caution">
    <text evidence="2">The sequence shown here is derived from an EMBL/GenBank/DDBJ whole genome shotgun (WGS) entry which is preliminary data.</text>
</comment>
<dbReference type="OrthoDB" id="3357452at2"/>
<dbReference type="EMBL" id="LQPE01000150">
    <property type="protein sequence ID" value="ORW00015.1"/>
    <property type="molecule type" value="Genomic_DNA"/>
</dbReference>
<dbReference type="GO" id="GO:0003676">
    <property type="term" value="F:nucleic acid binding"/>
    <property type="evidence" value="ECO:0007669"/>
    <property type="project" value="InterPro"/>
</dbReference>
<evidence type="ECO:0000313" key="2">
    <source>
        <dbReference type="EMBL" id="ORW00015.1"/>
    </source>
</evidence>
<accession>A0A1X1XMD5</accession>
<dbReference type="Pfam" id="PF11645">
    <property type="entry name" value="PDDEXK_5"/>
    <property type="match status" value="1"/>
</dbReference>
<evidence type="ECO:0000313" key="3">
    <source>
        <dbReference type="Proteomes" id="UP000193487"/>
    </source>
</evidence>
<dbReference type="Proteomes" id="UP000193487">
    <property type="component" value="Unassembled WGS sequence"/>
</dbReference>
<dbReference type="RefSeq" id="WP_045378778.1">
    <property type="nucleotide sequence ID" value="NZ_BBKA01000052.1"/>
</dbReference>
<sequence length="255" mass="28105">MRRYSDAQLVEAVGASHSWRGVLRALGLSATSAAAMRSVRGHTDRLGLDYSHFTGQRRWTDRQLEAAIASATSWTQVAEMLGLAGGSSTTTIRGHAVRLGLDTAHLAPPRKPQPPAGLMRPQQANLARAGPLMAAAWFELCGHAVSWPLEPCRYDLLVWMGTTAERIQIKTTTVKQGTSWTVWISNTGKERRTYDPDEIDRFFVVDGDFDYYLIPVSAVGGLTAIQLSAYRDYRLPRDGRRWSASTTDSANSPAR</sequence>
<dbReference type="InterPro" id="IPR011856">
    <property type="entry name" value="tRNA_endonuc-like_dom_sf"/>
</dbReference>
<keyword evidence="3" id="KW-1185">Reference proteome</keyword>
<feature type="domain" description="PD(D/E)XK endonuclease" evidence="1">
    <location>
        <begin position="142"/>
        <end position="221"/>
    </location>
</feature>
<proteinExistence type="predicted"/>
<protein>
    <recommendedName>
        <fullName evidence="1">PD(D/E)XK endonuclease domain-containing protein</fullName>
    </recommendedName>
</protein>
<evidence type="ECO:0000259" key="1">
    <source>
        <dbReference type="Pfam" id="PF11645"/>
    </source>
</evidence>
<organism evidence="2 3">
    <name type="scientific">Mycobacterium kyorinense</name>
    <dbReference type="NCBI Taxonomy" id="487514"/>
    <lineage>
        <taxon>Bacteria</taxon>
        <taxon>Bacillati</taxon>
        <taxon>Actinomycetota</taxon>
        <taxon>Actinomycetes</taxon>
        <taxon>Mycobacteriales</taxon>
        <taxon>Mycobacteriaceae</taxon>
        <taxon>Mycobacterium</taxon>
    </lineage>
</organism>
<name>A0A1X1XMD5_9MYCO</name>
<gene>
    <name evidence="2" type="ORF">AWC14_11085</name>
</gene>
<dbReference type="InterPro" id="IPR021671">
    <property type="entry name" value="PD(D/E)XK_Endonuc"/>
</dbReference>
<dbReference type="AlphaFoldDB" id="A0A1X1XMD5"/>
<dbReference type="Gene3D" id="3.40.1350.10">
    <property type="match status" value="1"/>
</dbReference>